<accession>A0A1H0Z2N3</accession>
<dbReference type="EMBL" id="FNKO01000001">
    <property type="protein sequence ID" value="SDQ21658.1"/>
    <property type="molecule type" value="Genomic_DNA"/>
</dbReference>
<sequence>MITTDFAAGAPCWLDLGVPDPAGAQDFYGAVFGWRFESMDPEGNRYGVFRSRGKVVAGLGSLDEEGARPAWMIYFNAADADEVAGRVRRAGGGVRVEPFDADGQARLAQFTDPLGAEFAVWQPRGSRGLEAVDESGSLMWVELFTTDSAAAVEFYGSLFGWSTREVPMPDGQGAYSIIRPAGGEENRAHGGIVQVGADFFDQHAGKPYFHPVFATADCDAAVARVSDGGGIVNMGPESTEGVGRLAVCSDPFGADFVVLAPDPS</sequence>
<feature type="domain" description="VOC" evidence="1">
    <location>
        <begin position="137"/>
        <end position="261"/>
    </location>
</feature>
<dbReference type="InterPro" id="IPR004360">
    <property type="entry name" value="Glyas_Fos-R_dOase_dom"/>
</dbReference>
<dbReference type="OrthoDB" id="9793039at2"/>
<evidence type="ECO:0000313" key="3">
    <source>
        <dbReference type="Proteomes" id="UP000199301"/>
    </source>
</evidence>
<dbReference type="InterPro" id="IPR052164">
    <property type="entry name" value="Anthracycline_SecMetBiosynth"/>
</dbReference>
<dbReference type="Proteomes" id="UP000199301">
    <property type="component" value="Unassembled WGS sequence"/>
</dbReference>
<feature type="domain" description="VOC" evidence="1">
    <location>
        <begin position="10"/>
        <end position="123"/>
    </location>
</feature>
<reference evidence="3" key="1">
    <citation type="submission" date="2016-10" db="EMBL/GenBank/DDBJ databases">
        <authorList>
            <person name="Varghese N."/>
            <person name="Submissions S."/>
        </authorList>
    </citation>
    <scope>NUCLEOTIDE SEQUENCE [LARGE SCALE GENOMIC DNA]</scope>
    <source>
        <strain evidence="3">DSM 45459</strain>
    </source>
</reference>
<evidence type="ECO:0000313" key="2">
    <source>
        <dbReference type="EMBL" id="SDQ21658.1"/>
    </source>
</evidence>
<dbReference type="PANTHER" id="PTHR33993">
    <property type="entry name" value="GLYOXALASE-RELATED"/>
    <property type="match status" value="1"/>
</dbReference>
<dbReference type="PANTHER" id="PTHR33993:SF10">
    <property type="entry name" value="CONSERVED PROTEIN"/>
    <property type="match status" value="1"/>
</dbReference>
<evidence type="ECO:0000259" key="1">
    <source>
        <dbReference type="PROSITE" id="PS51819"/>
    </source>
</evidence>
<dbReference type="Pfam" id="PF00903">
    <property type="entry name" value="Glyoxalase"/>
    <property type="match status" value="2"/>
</dbReference>
<proteinExistence type="predicted"/>
<organism evidence="2 3">
    <name type="scientific">Actinopolyspora saharensis</name>
    <dbReference type="NCBI Taxonomy" id="995062"/>
    <lineage>
        <taxon>Bacteria</taxon>
        <taxon>Bacillati</taxon>
        <taxon>Actinomycetota</taxon>
        <taxon>Actinomycetes</taxon>
        <taxon>Actinopolysporales</taxon>
        <taxon>Actinopolysporaceae</taxon>
        <taxon>Actinopolyspora</taxon>
    </lineage>
</organism>
<keyword evidence="3" id="KW-1185">Reference proteome</keyword>
<dbReference type="InterPro" id="IPR037523">
    <property type="entry name" value="VOC_core"/>
</dbReference>
<name>A0A1H0Z2N3_9ACTN</name>
<dbReference type="PROSITE" id="PS51819">
    <property type="entry name" value="VOC"/>
    <property type="match status" value="2"/>
</dbReference>
<protein>
    <recommendedName>
        <fullName evidence="1">VOC domain-containing protein</fullName>
    </recommendedName>
</protein>
<dbReference type="AlphaFoldDB" id="A0A1H0Z2N3"/>
<dbReference type="RefSeq" id="WP_092521125.1">
    <property type="nucleotide sequence ID" value="NZ_FNKO01000001.1"/>
</dbReference>
<dbReference type="CDD" id="cd07247">
    <property type="entry name" value="SgaA_N_like"/>
    <property type="match status" value="2"/>
</dbReference>
<dbReference type="SUPFAM" id="SSF54593">
    <property type="entry name" value="Glyoxalase/Bleomycin resistance protein/Dihydroxybiphenyl dioxygenase"/>
    <property type="match status" value="2"/>
</dbReference>
<dbReference type="InterPro" id="IPR029068">
    <property type="entry name" value="Glyas_Bleomycin-R_OHBP_Dase"/>
</dbReference>
<dbReference type="STRING" id="995062.SAMN04489718_0807"/>
<gene>
    <name evidence="2" type="ORF">SAMN04489718_0807</name>
</gene>
<dbReference type="Gene3D" id="3.10.180.10">
    <property type="entry name" value="2,3-Dihydroxybiphenyl 1,2-Dioxygenase, domain 1"/>
    <property type="match status" value="2"/>
</dbReference>